<proteinExistence type="predicted"/>
<gene>
    <name evidence="2" type="ORF">DFL_008714</name>
</gene>
<dbReference type="Proteomes" id="UP000283090">
    <property type="component" value="Unassembled WGS sequence"/>
</dbReference>
<evidence type="ECO:0000256" key="1">
    <source>
        <dbReference type="SAM" id="MobiDB-lite"/>
    </source>
</evidence>
<protein>
    <submittedName>
        <fullName evidence="2">Uncharacterized protein</fullName>
    </submittedName>
</protein>
<sequence length="148" mass="16966">MHGYRDGNKSDGDARAADILTEMRIRDQEITSTCTSLTAHLKPSTYEELLYDETKKLPNKTPIPEIREKLGIPNNGTNLNDQKWANISNFDDKSVANLTKISQITEQSSEWKYCNPKLPAAAFLPFLLKRWQRNRRDRPMCGGRKILT</sequence>
<dbReference type="VEuPathDB" id="FungiDB:DFL_008714"/>
<comment type="caution">
    <text evidence="2">The sequence shown here is derived from an EMBL/GenBank/DDBJ whole genome shotgun (WGS) entry which is preliminary data.</text>
</comment>
<dbReference type="AlphaFoldDB" id="A0A436ZPK7"/>
<keyword evidence="3" id="KW-1185">Reference proteome</keyword>
<evidence type="ECO:0000313" key="2">
    <source>
        <dbReference type="EMBL" id="RVD80825.1"/>
    </source>
</evidence>
<dbReference type="RefSeq" id="XP_067486369.1">
    <property type="nucleotide sequence ID" value="XM_067638486.1"/>
</dbReference>
<dbReference type="EMBL" id="SAEB01000012">
    <property type="protein sequence ID" value="RVD80825.1"/>
    <property type="molecule type" value="Genomic_DNA"/>
</dbReference>
<evidence type="ECO:0000313" key="3">
    <source>
        <dbReference type="Proteomes" id="UP000283090"/>
    </source>
</evidence>
<feature type="region of interest" description="Disordered" evidence="1">
    <location>
        <begin position="58"/>
        <end position="78"/>
    </location>
</feature>
<dbReference type="OrthoDB" id="10335885at2759"/>
<reference evidence="2 3" key="1">
    <citation type="submission" date="2019-01" db="EMBL/GenBank/DDBJ databases">
        <title>Intercellular communication is required for trap formation in the nematode-trapping fungus Duddingtonia flagrans.</title>
        <authorList>
            <person name="Youssar L."/>
            <person name="Wernet V."/>
            <person name="Hensel N."/>
            <person name="Hildebrandt H.-G."/>
            <person name="Fischer R."/>
        </authorList>
    </citation>
    <scope>NUCLEOTIDE SEQUENCE [LARGE SCALE GENOMIC DNA]</scope>
    <source>
        <strain evidence="2 3">CBS H-5679</strain>
    </source>
</reference>
<dbReference type="GeneID" id="93591025"/>
<name>A0A436ZPK7_ARTFL</name>
<accession>A0A436ZPK7</accession>
<organism evidence="2 3">
    <name type="scientific">Arthrobotrys flagrans</name>
    <name type="common">Nematode-trapping fungus</name>
    <name type="synonym">Trichothecium flagrans</name>
    <dbReference type="NCBI Taxonomy" id="97331"/>
    <lineage>
        <taxon>Eukaryota</taxon>
        <taxon>Fungi</taxon>
        <taxon>Dikarya</taxon>
        <taxon>Ascomycota</taxon>
        <taxon>Pezizomycotina</taxon>
        <taxon>Orbiliomycetes</taxon>
        <taxon>Orbiliales</taxon>
        <taxon>Orbiliaceae</taxon>
        <taxon>Arthrobotrys</taxon>
    </lineage>
</organism>